<dbReference type="EMBL" id="OW240920">
    <property type="protein sequence ID" value="CAH2314864.1"/>
    <property type="molecule type" value="Genomic_DNA"/>
</dbReference>
<protein>
    <submittedName>
        <fullName evidence="1">Uncharacterized protein</fullName>
    </submittedName>
</protein>
<evidence type="ECO:0000313" key="1">
    <source>
        <dbReference type="EMBL" id="CAH2314864.1"/>
    </source>
</evidence>
<feature type="non-terminal residue" evidence="1">
    <location>
        <position position="1"/>
    </location>
</feature>
<organism evidence="1 2">
    <name type="scientific">Pelobates cultripes</name>
    <name type="common">Western spadefoot toad</name>
    <dbReference type="NCBI Taxonomy" id="61616"/>
    <lineage>
        <taxon>Eukaryota</taxon>
        <taxon>Metazoa</taxon>
        <taxon>Chordata</taxon>
        <taxon>Craniata</taxon>
        <taxon>Vertebrata</taxon>
        <taxon>Euteleostomi</taxon>
        <taxon>Amphibia</taxon>
        <taxon>Batrachia</taxon>
        <taxon>Anura</taxon>
        <taxon>Pelobatoidea</taxon>
        <taxon>Pelobatidae</taxon>
        <taxon>Pelobates</taxon>
    </lineage>
</organism>
<gene>
    <name evidence="1" type="ORF">PECUL_23A028564</name>
</gene>
<dbReference type="Proteomes" id="UP001295444">
    <property type="component" value="Chromosome 09"/>
</dbReference>
<proteinExistence type="predicted"/>
<name>A0AAD1T2Q9_PELCU</name>
<evidence type="ECO:0000313" key="2">
    <source>
        <dbReference type="Proteomes" id="UP001295444"/>
    </source>
</evidence>
<accession>A0AAD1T2Q9</accession>
<reference evidence="1" key="1">
    <citation type="submission" date="2022-03" db="EMBL/GenBank/DDBJ databases">
        <authorList>
            <person name="Alioto T."/>
            <person name="Alioto T."/>
            <person name="Gomez Garrido J."/>
        </authorList>
    </citation>
    <scope>NUCLEOTIDE SEQUENCE</scope>
</reference>
<keyword evidence="2" id="KW-1185">Reference proteome</keyword>
<dbReference type="AlphaFoldDB" id="A0AAD1T2Q9"/>
<sequence length="98" mass="11007">KLYPREQLQKSSKVALHSLTLTTSLPSNISAMLEMSAGQGHLVVMQGDTIILEMDNIHYVCHYWTAHTVHPENNLIPFILLTTPNKHVHTHKPPSISC</sequence>